<organism evidence="1 2">
    <name type="scientific">Spirodela intermedia</name>
    <name type="common">Intermediate duckweed</name>
    <dbReference type="NCBI Taxonomy" id="51605"/>
    <lineage>
        <taxon>Eukaryota</taxon>
        <taxon>Viridiplantae</taxon>
        <taxon>Streptophyta</taxon>
        <taxon>Embryophyta</taxon>
        <taxon>Tracheophyta</taxon>
        <taxon>Spermatophyta</taxon>
        <taxon>Magnoliopsida</taxon>
        <taxon>Liliopsida</taxon>
        <taxon>Araceae</taxon>
        <taxon>Lemnoideae</taxon>
        <taxon>Spirodela</taxon>
    </lineage>
</organism>
<protein>
    <submittedName>
        <fullName evidence="1">Uncharacterized protein</fullName>
    </submittedName>
</protein>
<dbReference type="AlphaFoldDB" id="A0A7I8LCU1"/>
<sequence>MTRRPISLISRLQHKVLASRWRRRLMKWVLESSPAAITWQSGKTATLRLSGDCHPTERSWMEVGRVKRRLFITSFPFSCMYDHSLPHSRVATSDVEGE</sequence>
<proteinExistence type="predicted"/>
<accession>A0A7I8LCU1</accession>
<name>A0A7I8LCU1_SPIIN</name>
<reference evidence="1" key="1">
    <citation type="submission" date="2020-02" db="EMBL/GenBank/DDBJ databases">
        <authorList>
            <person name="Scholz U."/>
            <person name="Mascher M."/>
            <person name="Fiebig A."/>
        </authorList>
    </citation>
    <scope>NUCLEOTIDE SEQUENCE</scope>
</reference>
<keyword evidence="2" id="KW-1185">Reference proteome</keyword>
<evidence type="ECO:0000313" key="1">
    <source>
        <dbReference type="EMBL" id="CAA7407823.1"/>
    </source>
</evidence>
<gene>
    <name evidence="1" type="ORF">SI8410_14018501</name>
</gene>
<dbReference type="Proteomes" id="UP000663760">
    <property type="component" value="Chromosome 14"/>
</dbReference>
<evidence type="ECO:0000313" key="2">
    <source>
        <dbReference type="Proteomes" id="UP000663760"/>
    </source>
</evidence>
<dbReference type="EMBL" id="LR746277">
    <property type="protein sequence ID" value="CAA7407823.1"/>
    <property type="molecule type" value="Genomic_DNA"/>
</dbReference>